<protein>
    <submittedName>
        <fullName evidence="1">Uncharacterized protein</fullName>
    </submittedName>
</protein>
<comment type="caution">
    <text evidence="1">The sequence shown here is derived from an EMBL/GenBank/DDBJ whole genome shotgun (WGS) entry which is preliminary data.</text>
</comment>
<organism evidence="1 2">
    <name type="scientific">Streblomastix strix</name>
    <dbReference type="NCBI Taxonomy" id="222440"/>
    <lineage>
        <taxon>Eukaryota</taxon>
        <taxon>Metamonada</taxon>
        <taxon>Preaxostyla</taxon>
        <taxon>Oxymonadida</taxon>
        <taxon>Streblomastigidae</taxon>
        <taxon>Streblomastix</taxon>
    </lineage>
</organism>
<name>A0A5J4VFP4_9EUKA</name>
<dbReference type="AlphaFoldDB" id="A0A5J4VFP4"/>
<gene>
    <name evidence="1" type="ORF">EZS28_023255</name>
</gene>
<accession>A0A5J4VFP4</accession>
<evidence type="ECO:0000313" key="1">
    <source>
        <dbReference type="EMBL" id="KAA6381219.1"/>
    </source>
</evidence>
<reference evidence="1 2" key="1">
    <citation type="submission" date="2019-03" db="EMBL/GenBank/DDBJ databases">
        <title>Single cell metagenomics reveals metabolic interactions within the superorganism composed of flagellate Streblomastix strix and complex community of Bacteroidetes bacteria on its surface.</title>
        <authorList>
            <person name="Treitli S.C."/>
            <person name="Kolisko M."/>
            <person name="Husnik F."/>
            <person name="Keeling P."/>
            <person name="Hampl V."/>
        </authorList>
    </citation>
    <scope>NUCLEOTIDE SEQUENCE [LARGE SCALE GENOMIC DNA]</scope>
    <source>
        <strain evidence="1">ST1C</strain>
    </source>
</reference>
<sequence>MTNEELLKEDEPVQQYYDLLRNVNKMQVARQDLLEFKYKGIIIIALIIRYSTLRLAEVHSCQDWGLYSLLSPHKYKYR</sequence>
<proteinExistence type="predicted"/>
<dbReference type="EMBL" id="SNRW01007451">
    <property type="protein sequence ID" value="KAA6381219.1"/>
    <property type="molecule type" value="Genomic_DNA"/>
</dbReference>
<dbReference type="Proteomes" id="UP000324800">
    <property type="component" value="Unassembled WGS sequence"/>
</dbReference>
<evidence type="ECO:0000313" key="2">
    <source>
        <dbReference type="Proteomes" id="UP000324800"/>
    </source>
</evidence>